<dbReference type="EMBL" id="JACEGQ020000004">
    <property type="protein sequence ID" value="KAH8510350.1"/>
    <property type="molecule type" value="Genomic_DNA"/>
</dbReference>
<evidence type="ECO:0000313" key="2">
    <source>
        <dbReference type="EMBL" id="KAH8510350.1"/>
    </source>
</evidence>
<reference evidence="2" key="1">
    <citation type="journal article" date="2021" name="J. Hered.">
        <title>Genome Assembly of Salicaceae Populus deltoides (Eastern Cottonwood) I-69 Based on Nanopore Sequencing and Hi-C Technologies.</title>
        <authorList>
            <person name="Bai S."/>
            <person name="Wu H."/>
            <person name="Zhang J."/>
            <person name="Pan Z."/>
            <person name="Zhao W."/>
            <person name="Li Z."/>
            <person name="Tong C."/>
        </authorList>
    </citation>
    <scope>NUCLEOTIDE SEQUENCE</scope>
    <source>
        <tissue evidence="2">Leaf</tissue>
    </source>
</reference>
<dbReference type="Proteomes" id="UP000807159">
    <property type="component" value="Chromosome 4"/>
</dbReference>
<evidence type="ECO:0000256" key="1">
    <source>
        <dbReference type="SAM" id="MobiDB-lite"/>
    </source>
</evidence>
<accession>A0A8T2YZ98</accession>
<feature type="region of interest" description="Disordered" evidence="1">
    <location>
        <begin position="1"/>
        <end position="37"/>
    </location>
</feature>
<keyword evidence="3" id="KW-1185">Reference proteome</keyword>
<evidence type="ECO:0000313" key="3">
    <source>
        <dbReference type="Proteomes" id="UP000807159"/>
    </source>
</evidence>
<protein>
    <submittedName>
        <fullName evidence="2">Uncharacterized protein</fullName>
    </submittedName>
</protein>
<proteinExistence type="predicted"/>
<sequence length="99" mass="11319">MDASPNQSGFLKRTEDAGDALTGEGRPREPCTRQKHVRKWSAMDSSPKWLQSVLHDFSIMQLRSTLDANKSLPYTSIYGKERLLWTNFISIQFNLTPCD</sequence>
<name>A0A8T2YZ98_POPDE</name>
<organism evidence="2 3">
    <name type="scientific">Populus deltoides</name>
    <name type="common">Eastern poplar</name>
    <name type="synonym">Eastern cottonwood</name>
    <dbReference type="NCBI Taxonomy" id="3696"/>
    <lineage>
        <taxon>Eukaryota</taxon>
        <taxon>Viridiplantae</taxon>
        <taxon>Streptophyta</taxon>
        <taxon>Embryophyta</taxon>
        <taxon>Tracheophyta</taxon>
        <taxon>Spermatophyta</taxon>
        <taxon>Magnoliopsida</taxon>
        <taxon>eudicotyledons</taxon>
        <taxon>Gunneridae</taxon>
        <taxon>Pentapetalae</taxon>
        <taxon>rosids</taxon>
        <taxon>fabids</taxon>
        <taxon>Malpighiales</taxon>
        <taxon>Salicaceae</taxon>
        <taxon>Saliceae</taxon>
        <taxon>Populus</taxon>
    </lineage>
</organism>
<dbReference type="AlphaFoldDB" id="A0A8T2YZ98"/>
<gene>
    <name evidence="2" type="ORF">H0E87_008056</name>
</gene>
<comment type="caution">
    <text evidence="2">The sequence shown here is derived from an EMBL/GenBank/DDBJ whole genome shotgun (WGS) entry which is preliminary data.</text>
</comment>